<evidence type="ECO:0000259" key="1">
    <source>
        <dbReference type="Pfam" id="PF04233"/>
    </source>
</evidence>
<proteinExistence type="predicted"/>
<dbReference type="AlphaFoldDB" id="A0A3P3FK63"/>
<keyword evidence="3" id="KW-1185">Reference proteome</keyword>
<accession>A0A3P3FK63</accession>
<evidence type="ECO:0000313" key="2">
    <source>
        <dbReference type="EMBL" id="RRH98078.1"/>
    </source>
</evidence>
<dbReference type="OrthoDB" id="9813502at2"/>
<comment type="caution">
    <text evidence="2">The sequence shown here is derived from an EMBL/GenBank/DDBJ whole genome shotgun (WGS) entry which is preliminary data.</text>
</comment>
<evidence type="ECO:0000313" key="3">
    <source>
        <dbReference type="Proteomes" id="UP000273786"/>
    </source>
</evidence>
<dbReference type="EMBL" id="RQXT01000025">
    <property type="protein sequence ID" value="RRH98078.1"/>
    <property type="molecule type" value="Genomic_DNA"/>
</dbReference>
<organism evidence="2 3">
    <name type="scientific">Mesorhizobium tamadayense</name>
    <dbReference type="NCBI Taxonomy" id="425306"/>
    <lineage>
        <taxon>Bacteria</taxon>
        <taxon>Pseudomonadati</taxon>
        <taxon>Pseudomonadota</taxon>
        <taxon>Alphaproteobacteria</taxon>
        <taxon>Hyphomicrobiales</taxon>
        <taxon>Phyllobacteriaceae</taxon>
        <taxon>Mesorhizobium</taxon>
    </lineage>
</organism>
<reference evidence="2 3" key="1">
    <citation type="submission" date="2018-11" db="EMBL/GenBank/DDBJ databases">
        <title>the genome of Mesorhizobium tamadayense DSM 28320.</title>
        <authorList>
            <person name="Gao J."/>
        </authorList>
    </citation>
    <scope>NUCLEOTIDE SEQUENCE [LARGE SCALE GENOMIC DNA]</scope>
    <source>
        <strain evidence="2 3">DSM 28320</strain>
    </source>
</reference>
<dbReference type="Proteomes" id="UP000273786">
    <property type="component" value="Unassembled WGS sequence"/>
</dbReference>
<protein>
    <recommendedName>
        <fullName evidence="1">Phage head morphogenesis domain-containing protein</fullName>
    </recommendedName>
</protein>
<gene>
    <name evidence="2" type="ORF">EH240_19980</name>
</gene>
<sequence>MPTELKPLPPVDAIAALFARGQRLDPSFAWQDVWQDTHASMFTVAKSAGFDILGDIYAALFKALAQGKTFQQFAAELTPLLQTKGWWGQQPAFDPLSGETRWSQLGSLRRLTTIFDVNMRVSYAAGHWASFERVKKVRPFLRYVHLEGQEHPRLLHHLWHNTVLLVDHPWWNTHACPNGWNCHCTLQSLSQRDVDRLEREGEKLKFEPVPGGETVYVNQRTGETTAVPDGIDPGWAYNPGKAGFSMIERAAKAKMAGGLSDAGS</sequence>
<name>A0A3P3FK63_9HYPH</name>
<dbReference type="Pfam" id="PF04233">
    <property type="entry name" value="Phage_Mu_F"/>
    <property type="match status" value="1"/>
</dbReference>
<feature type="domain" description="Phage head morphogenesis" evidence="1">
    <location>
        <begin position="56"/>
        <end position="186"/>
    </location>
</feature>
<dbReference type="InterPro" id="IPR006528">
    <property type="entry name" value="Phage_head_morphogenesis_dom"/>
</dbReference>
<dbReference type="RefSeq" id="WP_125001722.1">
    <property type="nucleotide sequence ID" value="NZ_RQXT01000025.1"/>
</dbReference>